<dbReference type="GO" id="GO:0006457">
    <property type="term" value="P:protein folding"/>
    <property type="evidence" value="ECO:0007669"/>
    <property type="project" value="TreeGrafter"/>
</dbReference>
<feature type="region of interest" description="Disordered" evidence="1">
    <location>
        <begin position="71"/>
        <end position="100"/>
    </location>
</feature>
<dbReference type="Pfam" id="PF14050">
    <property type="entry name" value="Nudc_N"/>
    <property type="match status" value="1"/>
</dbReference>
<dbReference type="InterPro" id="IPR025934">
    <property type="entry name" value="NudC_N_dom"/>
</dbReference>
<evidence type="ECO:0000313" key="4">
    <source>
        <dbReference type="Proteomes" id="UP001353858"/>
    </source>
</evidence>
<feature type="compositionally biased region" description="Basic and acidic residues" evidence="1">
    <location>
        <begin position="127"/>
        <end position="136"/>
    </location>
</feature>
<organism evidence="3 4">
    <name type="scientific">Aquatica leii</name>
    <dbReference type="NCBI Taxonomy" id="1421715"/>
    <lineage>
        <taxon>Eukaryota</taxon>
        <taxon>Metazoa</taxon>
        <taxon>Ecdysozoa</taxon>
        <taxon>Arthropoda</taxon>
        <taxon>Hexapoda</taxon>
        <taxon>Insecta</taxon>
        <taxon>Pterygota</taxon>
        <taxon>Neoptera</taxon>
        <taxon>Endopterygota</taxon>
        <taxon>Coleoptera</taxon>
        <taxon>Polyphaga</taxon>
        <taxon>Elateriformia</taxon>
        <taxon>Elateroidea</taxon>
        <taxon>Lampyridae</taxon>
        <taxon>Luciolinae</taxon>
        <taxon>Aquatica</taxon>
    </lineage>
</organism>
<dbReference type="InterPro" id="IPR008978">
    <property type="entry name" value="HSP20-like_chaperone"/>
</dbReference>
<dbReference type="EMBL" id="JARPUR010000003">
    <property type="protein sequence ID" value="KAK4879002.1"/>
    <property type="molecule type" value="Genomic_DNA"/>
</dbReference>
<feature type="domain" description="NudC N-terminal" evidence="2">
    <location>
        <begin position="11"/>
        <end position="45"/>
    </location>
</feature>
<dbReference type="SUPFAM" id="SSF49764">
    <property type="entry name" value="HSP20-like chaperones"/>
    <property type="match status" value="1"/>
</dbReference>
<keyword evidence="4" id="KW-1185">Reference proteome</keyword>
<dbReference type="PANTHER" id="PTHR12356:SF3">
    <property type="entry name" value="NUCLEAR MIGRATION PROTEIN NUDC"/>
    <property type="match status" value="1"/>
</dbReference>
<dbReference type="Gene3D" id="2.60.40.790">
    <property type="match status" value="1"/>
</dbReference>
<feature type="compositionally biased region" description="Basic and acidic residues" evidence="1">
    <location>
        <begin position="71"/>
        <end position="83"/>
    </location>
</feature>
<gene>
    <name evidence="3" type="ORF">RN001_007148</name>
</gene>
<accession>A0AAN7SF12</accession>
<reference evidence="4" key="1">
    <citation type="submission" date="2023-01" db="EMBL/GenBank/DDBJ databases">
        <title>Key to firefly adult light organ development and bioluminescence: homeobox transcription factors regulate luciferase expression and transportation to peroxisome.</title>
        <authorList>
            <person name="Fu X."/>
        </authorList>
    </citation>
    <scope>NUCLEOTIDE SEQUENCE [LARGE SCALE GENOMIC DNA]</scope>
</reference>
<dbReference type="Proteomes" id="UP001353858">
    <property type="component" value="Unassembled WGS sequence"/>
</dbReference>
<dbReference type="GO" id="GO:0005737">
    <property type="term" value="C:cytoplasm"/>
    <property type="evidence" value="ECO:0007669"/>
    <property type="project" value="TreeGrafter"/>
</dbReference>
<evidence type="ECO:0000313" key="3">
    <source>
        <dbReference type="EMBL" id="KAK4879002.1"/>
    </source>
</evidence>
<dbReference type="AlphaFoldDB" id="A0AAN7SF12"/>
<evidence type="ECO:0000259" key="2">
    <source>
        <dbReference type="Pfam" id="PF14050"/>
    </source>
</evidence>
<proteinExistence type="predicted"/>
<comment type="caution">
    <text evidence="3">The sequence shown here is derived from an EMBL/GenBank/DDBJ whole genome shotgun (WGS) entry which is preliminary data.</text>
</comment>
<dbReference type="GO" id="GO:0051082">
    <property type="term" value="F:unfolded protein binding"/>
    <property type="evidence" value="ECO:0007669"/>
    <property type="project" value="TreeGrafter"/>
</dbReference>
<sequence length="192" mass="21908">MSGDSERTEQFDSLFLSIAQHHPQGPTQLLDTFVSFLARKTDFFVGGEEGAWEKLVMSTFRKHEKLSRAESDNLIKEKRKQEAAGKASVTKTESQSEVKKAEITELTDEQAEKLQKEIDSKNSTSVDTEKSVSKVIEEDEDESEKGKLMPNQGNGCDLEKYRWTQTLQDIELEFARNITEILRQTLYVLNNI</sequence>
<feature type="region of interest" description="Disordered" evidence="1">
    <location>
        <begin position="115"/>
        <end position="153"/>
    </location>
</feature>
<evidence type="ECO:0000256" key="1">
    <source>
        <dbReference type="SAM" id="MobiDB-lite"/>
    </source>
</evidence>
<protein>
    <recommendedName>
        <fullName evidence="2">NudC N-terminal domain-containing protein</fullName>
    </recommendedName>
</protein>
<name>A0AAN7SF12_9COLE</name>
<dbReference type="PANTHER" id="PTHR12356">
    <property type="entry name" value="NUCLEAR MOVEMENT PROTEIN NUDC"/>
    <property type="match status" value="1"/>
</dbReference>
<dbReference type="InterPro" id="IPR037898">
    <property type="entry name" value="NudC_fam"/>
</dbReference>